<dbReference type="GO" id="GO:0005524">
    <property type="term" value="F:ATP binding"/>
    <property type="evidence" value="ECO:0007669"/>
    <property type="project" value="InterPro"/>
</dbReference>
<reference evidence="2 3" key="1">
    <citation type="journal article" date="2015" name="Nature">
        <title>rRNA introns, odd ribosomes, and small enigmatic genomes across a large radiation of phyla.</title>
        <authorList>
            <person name="Brown C.T."/>
            <person name="Hug L.A."/>
            <person name="Thomas B.C."/>
            <person name="Sharon I."/>
            <person name="Castelle C.J."/>
            <person name="Singh A."/>
            <person name="Wilkins M.J."/>
            <person name="Williams K.H."/>
            <person name="Banfield J.F."/>
        </authorList>
    </citation>
    <scope>NUCLEOTIDE SEQUENCE [LARGE SCALE GENOMIC DNA]</scope>
</reference>
<comment type="caution">
    <text evidence="2">The sequence shown here is derived from an EMBL/GenBank/DDBJ whole genome shotgun (WGS) entry which is preliminary data.</text>
</comment>
<dbReference type="EMBL" id="LCFP01000012">
    <property type="protein sequence ID" value="KKS95995.1"/>
    <property type="molecule type" value="Genomic_DNA"/>
</dbReference>
<dbReference type="Proteomes" id="UP000034894">
    <property type="component" value="Unassembled WGS sequence"/>
</dbReference>
<dbReference type="InterPro" id="IPR027417">
    <property type="entry name" value="P-loop_NTPase"/>
</dbReference>
<dbReference type="STRING" id="1618443.UV73_C0012G0023"/>
<dbReference type="PATRIC" id="fig|1618443.3.peg.1349"/>
<dbReference type="InterPro" id="IPR027065">
    <property type="entry name" value="Lon_Prtase"/>
</dbReference>
<keyword evidence="2" id="KW-0645">Protease</keyword>
<dbReference type="Pfam" id="PF00004">
    <property type="entry name" value="AAA"/>
    <property type="match status" value="1"/>
</dbReference>
<dbReference type="EC" id="3.4.21.53" evidence="2"/>
<dbReference type="GO" id="GO:0004252">
    <property type="term" value="F:serine-type endopeptidase activity"/>
    <property type="evidence" value="ECO:0007669"/>
    <property type="project" value="UniProtKB-EC"/>
</dbReference>
<dbReference type="AlphaFoldDB" id="A0A0G1DDM1"/>
<proteinExistence type="predicted"/>
<dbReference type="SUPFAM" id="SSF52540">
    <property type="entry name" value="P-loop containing nucleoside triphosphate hydrolases"/>
    <property type="match status" value="1"/>
</dbReference>
<accession>A0A0G1DDM1</accession>
<evidence type="ECO:0000313" key="3">
    <source>
        <dbReference type="Proteomes" id="UP000034894"/>
    </source>
</evidence>
<gene>
    <name evidence="2" type="ORF">UV73_C0012G0023</name>
</gene>
<dbReference type="PANTHER" id="PTHR43718:SF2">
    <property type="entry name" value="LON PROTEASE HOMOLOG, MITOCHONDRIAL"/>
    <property type="match status" value="1"/>
</dbReference>
<dbReference type="GO" id="GO:0004176">
    <property type="term" value="F:ATP-dependent peptidase activity"/>
    <property type="evidence" value="ECO:0007669"/>
    <property type="project" value="InterPro"/>
</dbReference>
<dbReference type="InterPro" id="IPR003959">
    <property type="entry name" value="ATPase_AAA_core"/>
</dbReference>
<name>A0A0G1DDM1_9BACT</name>
<sequence>MDNQTNAADGEFAELTKLTQKINSVTLPQELKEKAQTMIHRAELSFKYHTQFSQFDAVAAYIDWITSLPWQYKTPDNLDIKNAKLILDKYHYGLGELKDRILEYLSVMKLNLNLSQIHPDAKHNFTRAPILFFVGLVGTGKTTMAISIAEALNRKFVRIPFGGMGSALDLRGESRVHPDAEVGQLIKALRRAGSKNPVILLDELDRVAEHARSDIMGVLVELLDPEQNVGFIDHYIDFPFDLSEVLFIATANNTNNISTAVMDRLEPIQMPSYNDEEKIVIAKSYVYPKILAATGLSAGQLQIEDNVWSAIVRPLGYDSGIRTLERTIDGVCRKVARQIIENQVSKVTLTNDNVKKFLPTW</sequence>
<dbReference type="InterPro" id="IPR003593">
    <property type="entry name" value="AAA+_ATPase"/>
</dbReference>
<dbReference type="Pfam" id="PF22667">
    <property type="entry name" value="Lon_lid"/>
    <property type="match status" value="1"/>
</dbReference>
<dbReference type="PANTHER" id="PTHR43718">
    <property type="entry name" value="LON PROTEASE"/>
    <property type="match status" value="1"/>
</dbReference>
<feature type="domain" description="AAA+ ATPase" evidence="1">
    <location>
        <begin position="127"/>
        <end position="275"/>
    </location>
</feature>
<evidence type="ECO:0000259" key="1">
    <source>
        <dbReference type="SMART" id="SM00382"/>
    </source>
</evidence>
<dbReference type="Gene3D" id="1.10.8.60">
    <property type="match status" value="1"/>
</dbReference>
<dbReference type="Gene3D" id="3.40.50.300">
    <property type="entry name" value="P-loop containing nucleotide triphosphate hydrolases"/>
    <property type="match status" value="1"/>
</dbReference>
<protein>
    <submittedName>
        <fullName evidence="2">ATP-dependent protease La, ATP-dependent Lon protease</fullName>
        <ecNumber evidence="2">3.4.21.53</ecNumber>
    </submittedName>
</protein>
<dbReference type="GO" id="GO:0016887">
    <property type="term" value="F:ATP hydrolysis activity"/>
    <property type="evidence" value="ECO:0007669"/>
    <property type="project" value="InterPro"/>
</dbReference>
<evidence type="ECO:0000313" key="2">
    <source>
        <dbReference type="EMBL" id="KKS95995.1"/>
    </source>
</evidence>
<dbReference type="SMART" id="SM00382">
    <property type="entry name" value="AAA"/>
    <property type="match status" value="1"/>
</dbReference>
<dbReference type="GO" id="GO:0006515">
    <property type="term" value="P:protein quality control for misfolded or incompletely synthesized proteins"/>
    <property type="evidence" value="ECO:0007669"/>
    <property type="project" value="TreeGrafter"/>
</dbReference>
<keyword evidence="2" id="KW-0378">Hydrolase</keyword>
<dbReference type="InterPro" id="IPR054594">
    <property type="entry name" value="Lon_lid"/>
</dbReference>
<organism evidence="2 3">
    <name type="scientific">Candidatus Gottesmanbacteria bacterium GW2011_GWA2_43_14</name>
    <dbReference type="NCBI Taxonomy" id="1618443"/>
    <lineage>
        <taxon>Bacteria</taxon>
        <taxon>Candidatus Gottesmaniibacteriota</taxon>
    </lineage>
</organism>